<name>A0AAW1UI60_9CUCU</name>
<gene>
    <name evidence="1" type="ORF">WA026_010258</name>
</gene>
<comment type="caution">
    <text evidence="1">The sequence shown here is derived from an EMBL/GenBank/DDBJ whole genome shotgun (WGS) entry which is preliminary data.</text>
</comment>
<dbReference type="Proteomes" id="UP001431783">
    <property type="component" value="Unassembled WGS sequence"/>
</dbReference>
<keyword evidence="2" id="KW-1185">Reference proteome</keyword>
<evidence type="ECO:0000313" key="2">
    <source>
        <dbReference type="Proteomes" id="UP001431783"/>
    </source>
</evidence>
<sequence length="145" mass="16773">MCPINAGCWQGRPKELFDHFSIRHSRLIKIYNSTQKEISFTFESEQTVFEYSTILDYGKVFTIQLARNHRKGIACYGATNLEPFDTSAYECMIEFELGNGQRTTTILNFTQSNNTTRERRNVLPTYDLPVDLGDRSYAIILNEKP</sequence>
<accession>A0AAW1UI60</accession>
<dbReference type="EMBL" id="JARQZJ010000064">
    <property type="protein sequence ID" value="KAK9880374.1"/>
    <property type="molecule type" value="Genomic_DNA"/>
</dbReference>
<organism evidence="1 2">
    <name type="scientific">Henosepilachna vigintioctopunctata</name>
    <dbReference type="NCBI Taxonomy" id="420089"/>
    <lineage>
        <taxon>Eukaryota</taxon>
        <taxon>Metazoa</taxon>
        <taxon>Ecdysozoa</taxon>
        <taxon>Arthropoda</taxon>
        <taxon>Hexapoda</taxon>
        <taxon>Insecta</taxon>
        <taxon>Pterygota</taxon>
        <taxon>Neoptera</taxon>
        <taxon>Endopterygota</taxon>
        <taxon>Coleoptera</taxon>
        <taxon>Polyphaga</taxon>
        <taxon>Cucujiformia</taxon>
        <taxon>Coccinelloidea</taxon>
        <taxon>Coccinellidae</taxon>
        <taxon>Epilachninae</taxon>
        <taxon>Epilachnini</taxon>
        <taxon>Henosepilachna</taxon>
    </lineage>
</organism>
<protein>
    <submittedName>
        <fullName evidence="1">Uncharacterized protein</fullName>
    </submittedName>
</protein>
<proteinExistence type="predicted"/>
<reference evidence="1 2" key="1">
    <citation type="submission" date="2023-03" db="EMBL/GenBank/DDBJ databases">
        <title>Genome insight into feeding habits of ladybird beetles.</title>
        <authorList>
            <person name="Li H.-S."/>
            <person name="Huang Y.-H."/>
            <person name="Pang H."/>
        </authorList>
    </citation>
    <scope>NUCLEOTIDE SEQUENCE [LARGE SCALE GENOMIC DNA]</scope>
    <source>
        <strain evidence="1">SYSU_2023b</strain>
        <tissue evidence="1">Whole body</tissue>
    </source>
</reference>
<evidence type="ECO:0000313" key="1">
    <source>
        <dbReference type="EMBL" id="KAK9880374.1"/>
    </source>
</evidence>
<dbReference type="AlphaFoldDB" id="A0AAW1UI60"/>